<dbReference type="Proteomes" id="UP000028411">
    <property type="component" value="Unassembled WGS sequence"/>
</dbReference>
<sequence length="140" mass="14838">MAGDIDRELAAVFLANGEGFLTGADRADREGAGEICYAIAIATELALKAFLVAQGWSDDRCRRDVRHDLQKALAFAEAAGLKTVAGLDGIVTVLNAYYPKHAFDSFVVPAGDTAFPSRAHAIVADLFESVRPQVKASGGR</sequence>
<reference evidence="1 2" key="1">
    <citation type="submission" date="2014-02" db="EMBL/GenBank/DDBJ databases">
        <title>Whole genome sequence of Sphingobium chlorophenolicum NBRC 16172.</title>
        <authorList>
            <person name="Gan H.M."/>
            <person name="Gan H.Y."/>
            <person name="Chew T.H."/>
            <person name="Savka M.A."/>
        </authorList>
    </citation>
    <scope>NUCLEOTIDE SEQUENCE [LARGE SCALE GENOMIC DNA]</scope>
    <source>
        <strain evidence="1 2">NBRC 16172</strain>
    </source>
</reference>
<dbReference type="eggNOG" id="ENOG502ZT2D">
    <property type="taxonomic scope" value="Bacteria"/>
</dbReference>
<evidence type="ECO:0000313" key="1">
    <source>
        <dbReference type="EMBL" id="KEQ52206.1"/>
    </source>
</evidence>
<dbReference type="RefSeq" id="WP_051749849.1">
    <property type="nucleotide sequence ID" value="NZ_JFHR01000049.1"/>
</dbReference>
<name>A0A081RAI3_SPHCR</name>
<comment type="caution">
    <text evidence="1">The sequence shown here is derived from an EMBL/GenBank/DDBJ whole genome shotgun (WGS) entry which is preliminary data.</text>
</comment>
<protein>
    <recommendedName>
        <fullName evidence="3">HEPN domain-containing protein</fullName>
    </recommendedName>
</protein>
<dbReference type="PATRIC" id="fig|46429.4.peg.3535"/>
<dbReference type="OrthoDB" id="8420607at2"/>
<organism evidence="1 2">
    <name type="scientific">Sphingobium chlorophenolicum</name>
    <dbReference type="NCBI Taxonomy" id="46429"/>
    <lineage>
        <taxon>Bacteria</taxon>
        <taxon>Pseudomonadati</taxon>
        <taxon>Pseudomonadota</taxon>
        <taxon>Alphaproteobacteria</taxon>
        <taxon>Sphingomonadales</taxon>
        <taxon>Sphingomonadaceae</taxon>
        <taxon>Sphingobium</taxon>
    </lineage>
</organism>
<evidence type="ECO:0008006" key="3">
    <source>
        <dbReference type="Google" id="ProtNLM"/>
    </source>
</evidence>
<gene>
    <name evidence="1" type="ORF">BV95_03544</name>
</gene>
<dbReference type="AlphaFoldDB" id="A0A081RAI3"/>
<proteinExistence type="predicted"/>
<dbReference type="EMBL" id="JFHR01000049">
    <property type="protein sequence ID" value="KEQ52206.1"/>
    <property type="molecule type" value="Genomic_DNA"/>
</dbReference>
<evidence type="ECO:0000313" key="2">
    <source>
        <dbReference type="Proteomes" id="UP000028411"/>
    </source>
</evidence>
<accession>A0A081RAI3</accession>